<comment type="caution">
    <text evidence="4">The sequence shown here is derived from an EMBL/GenBank/DDBJ whole genome shotgun (WGS) entry which is preliminary data.</text>
</comment>
<dbReference type="NCBIfam" id="TIGR00230">
    <property type="entry name" value="sfsA"/>
    <property type="match status" value="1"/>
</dbReference>
<name>A0A4R3N9R5_9BACI</name>
<dbReference type="InterPro" id="IPR040452">
    <property type="entry name" value="SfsA_C"/>
</dbReference>
<reference evidence="4 5" key="1">
    <citation type="submission" date="2019-03" db="EMBL/GenBank/DDBJ databases">
        <title>Genomic Encyclopedia of Type Strains, Phase IV (KMG-IV): sequencing the most valuable type-strain genomes for metagenomic binning, comparative biology and taxonomic classification.</title>
        <authorList>
            <person name="Goeker M."/>
        </authorList>
    </citation>
    <scope>NUCLEOTIDE SEQUENCE [LARGE SCALE GENOMIC DNA]</scope>
    <source>
        <strain evidence="4 5">DSM 25894</strain>
    </source>
</reference>
<dbReference type="AlphaFoldDB" id="A0A4R3N9R5"/>
<dbReference type="Pfam" id="PF03749">
    <property type="entry name" value="SfsA"/>
    <property type="match status" value="1"/>
</dbReference>
<protein>
    <recommendedName>
        <fullName evidence="1">Sugar fermentation stimulation protein homolog</fullName>
    </recommendedName>
</protein>
<dbReference type="InterPro" id="IPR005224">
    <property type="entry name" value="SfsA"/>
</dbReference>
<keyword evidence="5" id="KW-1185">Reference proteome</keyword>
<organism evidence="4 5">
    <name type="scientific">Melghiribacillus thermohalophilus</name>
    <dbReference type="NCBI Taxonomy" id="1324956"/>
    <lineage>
        <taxon>Bacteria</taxon>
        <taxon>Bacillati</taxon>
        <taxon>Bacillota</taxon>
        <taxon>Bacilli</taxon>
        <taxon>Bacillales</taxon>
        <taxon>Bacillaceae</taxon>
        <taxon>Melghiribacillus</taxon>
    </lineage>
</organism>
<proteinExistence type="inferred from homology"/>
<dbReference type="Pfam" id="PF17746">
    <property type="entry name" value="SfsA_N"/>
    <property type="match status" value="1"/>
</dbReference>
<dbReference type="PANTHER" id="PTHR30545">
    <property type="entry name" value="SUGAR FERMENTATION STIMULATION PROTEIN A"/>
    <property type="match status" value="1"/>
</dbReference>
<evidence type="ECO:0000259" key="3">
    <source>
        <dbReference type="Pfam" id="PF17746"/>
    </source>
</evidence>
<dbReference type="EMBL" id="SMAN01000003">
    <property type="protein sequence ID" value="TCT25497.1"/>
    <property type="molecule type" value="Genomic_DNA"/>
</dbReference>
<dbReference type="CDD" id="cd22359">
    <property type="entry name" value="SfsA-like_bacterial"/>
    <property type="match status" value="1"/>
</dbReference>
<accession>A0A4R3N9R5</accession>
<evidence type="ECO:0000259" key="2">
    <source>
        <dbReference type="Pfam" id="PF03749"/>
    </source>
</evidence>
<sequence length="236" mass="27537">MFIPFEKDLHEAVFIKRENRFILTCKLTANGQQVTVHLQDPGRLKELLIPGNTVYLSYHDVPHRKTKWTAELVRKPSSDVLVSLRSTLPNRLIERALKQDRLPEFSRYQYQKREYTFQGSRWDFLLTHGIQNYILEIKSVTFEKDGIGYFPDAPTKRGTRHVRELREIRIHSNIKTGILFVCQREDIDTVRPAHWIDPDFTAALQDAEKNGVDLYARTCHVSLEGISLQKPVPVRI</sequence>
<dbReference type="Proteomes" id="UP000294650">
    <property type="component" value="Unassembled WGS sequence"/>
</dbReference>
<dbReference type="InterPro" id="IPR041465">
    <property type="entry name" value="SfsA_N"/>
</dbReference>
<dbReference type="GO" id="GO:0003677">
    <property type="term" value="F:DNA binding"/>
    <property type="evidence" value="ECO:0007669"/>
    <property type="project" value="InterPro"/>
</dbReference>
<dbReference type="Gene3D" id="2.40.50.580">
    <property type="match status" value="1"/>
</dbReference>
<dbReference type="HAMAP" id="MF_00095">
    <property type="entry name" value="SfsA"/>
    <property type="match status" value="1"/>
</dbReference>
<dbReference type="Gene3D" id="3.40.1350.60">
    <property type="match status" value="1"/>
</dbReference>
<evidence type="ECO:0000256" key="1">
    <source>
        <dbReference type="HAMAP-Rule" id="MF_00095"/>
    </source>
</evidence>
<evidence type="ECO:0000313" key="5">
    <source>
        <dbReference type="Proteomes" id="UP000294650"/>
    </source>
</evidence>
<dbReference type="OrthoDB" id="9802365at2"/>
<dbReference type="RefSeq" id="WP_132370932.1">
    <property type="nucleotide sequence ID" value="NZ_SMAN01000003.1"/>
</dbReference>
<feature type="domain" description="Sugar fermentation stimulation protein C-terminal" evidence="2">
    <location>
        <begin position="88"/>
        <end position="224"/>
    </location>
</feature>
<gene>
    <name evidence="1" type="primary">sfsA</name>
    <name evidence="4" type="ORF">EDD68_10350</name>
</gene>
<comment type="similarity">
    <text evidence="1">Belongs to the SfsA family.</text>
</comment>
<dbReference type="PANTHER" id="PTHR30545:SF2">
    <property type="entry name" value="SUGAR FERMENTATION STIMULATION PROTEIN A"/>
    <property type="match status" value="1"/>
</dbReference>
<feature type="domain" description="SfsA N-terminal OB" evidence="3">
    <location>
        <begin position="15"/>
        <end position="81"/>
    </location>
</feature>
<evidence type="ECO:0000313" key="4">
    <source>
        <dbReference type="EMBL" id="TCT25497.1"/>
    </source>
</evidence>